<feature type="binding site" evidence="12">
    <location>
        <position position="262"/>
    </location>
    <ligand>
        <name>ATP</name>
        <dbReference type="ChEBI" id="CHEBI:30616"/>
    </ligand>
</feature>
<dbReference type="EC" id="2.7.11.1" evidence="3"/>
<dbReference type="FunFam" id="3.30.200.20:FF:000705">
    <property type="entry name" value="Non-specific serine/threonine protein kinase"/>
    <property type="match status" value="1"/>
</dbReference>
<dbReference type="PROSITE" id="PS50011">
    <property type="entry name" value="PROTEIN_KINASE_DOM"/>
    <property type="match status" value="1"/>
</dbReference>
<dbReference type="PANTHER" id="PTHR45832">
    <property type="entry name" value="SERINE/THREONINE-PROTEIN KINASE SAMKA-RELATED-RELATED"/>
    <property type="match status" value="1"/>
</dbReference>
<evidence type="ECO:0000256" key="8">
    <source>
        <dbReference type="ARBA" id="ARBA00022777"/>
    </source>
</evidence>
<dbReference type="SMART" id="SM00285">
    <property type="entry name" value="PBD"/>
    <property type="match status" value="1"/>
</dbReference>
<dbReference type="InterPro" id="IPR011009">
    <property type="entry name" value="Kinase-like_dom_sf"/>
</dbReference>
<dbReference type="GO" id="GO:0005524">
    <property type="term" value="F:ATP binding"/>
    <property type="evidence" value="ECO:0007669"/>
    <property type="project" value="UniProtKB-UniRule"/>
</dbReference>
<comment type="catalytic activity">
    <reaction evidence="10">
        <text>L-threonyl-[protein] + ATP = O-phospho-L-threonyl-[protein] + ADP + H(+)</text>
        <dbReference type="Rhea" id="RHEA:46608"/>
        <dbReference type="Rhea" id="RHEA-COMP:11060"/>
        <dbReference type="Rhea" id="RHEA-COMP:11605"/>
        <dbReference type="ChEBI" id="CHEBI:15378"/>
        <dbReference type="ChEBI" id="CHEBI:30013"/>
        <dbReference type="ChEBI" id="CHEBI:30616"/>
        <dbReference type="ChEBI" id="CHEBI:61977"/>
        <dbReference type="ChEBI" id="CHEBI:456216"/>
        <dbReference type="EC" id="2.7.11.1"/>
    </reaction>
</comment>
<evidence type="ECO:0000256" key="2">
    <source>
        <dbReference type="ARBA" id="ARBA00008874"/>
    </source>
</evidence>
<dbReference type="Pfam" id="PF00069">
    <property type="entry name" value="Pkinase"/>
    <property type="match status" value="1"/>
</dbReference>
<organism evidence="15 16">
    <name type="scientific">Nephila pilipes</name>
    <name type="common">Giant wood spider</name>
    <name type="synonym">Nephila maculata</name>
    <dbReference type="NCBI Taxonomy" id="299642"/>
    <lineage>
        <taxon>Eukaryota</taxon>
        <taxon>Metazoa</taxon>
        <taxon>Ecdysozoa</taxon>
        <taxon>Arthropoda</taxon>
        <taxon>Chelicerata</taxon>
        <taxon>Arachnida</taxon>
        <taxon>Araneae</taxon>
        <taxon>Araneomorphae</taxon>
        <taxon>Entelegynae</taxon>
        <taxon>Araneoidea</taxon>
        <taxon>Nephilidae</taxon>
        <taxon>Nephila</taxon>
    </lineage>
</organism>
<sequence length="506" mass="57093">MSKERHLEMLVEITSLNSNPVFIALTLFSFEVLSTMSSMSNLFTKLRSSKKSSKKEQAPSEIGIPFSVKHNIHVGFNQDTGEIEGLPEPWLRLLQQANISKTEQSQNPTAVLQALKYYVHSIKKKPCEVKFITTATTVDQESQEIEDSIADPVDSIENAIPEKDLTSELEDDINENKESVDELDQVVSELERINTLADAEHPPPILRRKQLSDTEVMSKLKEIVSPGNPQEKYTLLKKIGFGASGMVYTAIDKESGEKVAIKTMDINQQPQKELIITEIKVMQQNRHPNLVNFVESYLVENSLWVVMEFLEGGPLTDVVMEIFLKESQIAAVCRETLKAIAFLHSRGIIHRDIKSDNVLLGMDGTVKVTDFGFCAQISPEEKRQTVVGTPYWMAPEVVTRKQYGNKIDIWSLGIMVIEMIEGQPPYMNETPLKALYLIATTGKPKIRDRAKLSAELCDFLDKCLEVDVDKRSSSEELLEHPFLLKSDKLSTMVPLIRLTRSIVKKQ</sequence>
<keyword evidence="9 12" id="KW-0067">ATP-binding</keyword>
<dbReference type="PROSITE" id="PS00107">
    <property type="entry name" value="PROTEIN_KINASE_ATP"/>
    <property type="match status" value="1"/>
</dbReference>
<evidence type="ECO:0000256" key="1">
    <source>
        <dbReference type="ARBA" id="ARBA00004496"/>
    </source>
</evidence>
<keyword evidence="5" id="KW-0723">Serine/threonine-protein kinase</keyword>
<evidence type="ECO:0000256" key="10">
    <source>
        <dbReference type="ARBA" id="ARBA00047899"/>
    </source>
</evidence>
<protein>
    <recommendedName>
        <fullName evidence="3">non-specific serine/threonine protein kinase</fullName>
        <ecNumber evidence="3">2.7.11.1</ecNumber>
    </recommendedName>
</protein>
<dbReference type="SMART" id="SM00220">
    <property type="entry name" value="S_TKc"/>
    <property type="match status" value="1"/>
</dbReference>
<proteinExistence type="inferred from homology"/>
<dbReference type="SUPFAM" id="SSF56112">
    <property type="entry name" value="Protein kinase-like (PK-like)"/>
    <property type="match status" value="1"/>
</dbReference>
<feature type="domain" description="Protein kinase" evidence="13">
    <location>
        <begin position="233"/>
        <end position="483"/>
    </location>
</feature>
<dbReference type="InterPro" id="IPR008271">
    <property type="entry name" value="Ser/Thr_kinase_AS"/>
</dbReference>
<keyword evidence="6" id="KW-0808">Transferase</keyword>
<dbReference type="GO" id="GO:0004674">
    <property type="term" value="F:protein serine/threonine kinase activity"/>
    <property type="evidence" value="ECO:0007669"/>
    <property type="project" value="UniProtKB-KW"/>
</dbReference>
<dbReference type="AlphaFoldDB" id="A0A8X6TAF6"/>
<keyword evidence="4" id="KW-0963">Cytoplasm</keyword>
<dbReference type="GO" id="GO:0005737">
    <property type="term" value="C:cytoplasm"/>
    <property type="evidence" value="ECO:0007669"/>
    <property type="project" value="UniProtKB-SubCell"/>
</dbReference>
<dbReference type="InterPro" id="IPR017441">
    <property type="entry name" value="Protein_kinase_ATP_BS"/>
</dbReference>
<keyword evidence="8" id="KW-0418">Kinase</keyword>
<dbReference type="Gene3D" id="3.90.810.10">
    <property type="entry name" value="CRIB domain"/>
    <property type="match status" value="1"/>
</dbReference>
<evidence type="ECO:0000256" key="5">
    <source>
        <dbReference type="ARBA" id="ARBA00022527"/>
    </source>
</evidence>
<evidence type="ECO:0000313" key="15">
    <source>
        <dbReference type="EMBL" id="GFS92959.1"/>
    </source>
</evidence>
<comment type="caution">
    <text evidence="15">The sequence shown here is derived from an EMBL/GenBank/DDBJ whole genome shotgun (WGS) entry which is preliminary data.</text>
</comment>
<comment type="catalytic activity">
    <reaction evidence="11">
        <text>L-seryl-[protein] + ATP = O-phospho-L-seryl-[protein] + ADP + H(+)</text>
        <dbReference type="Rhea" id="RHEA:17989"/>
        <dbReference type="Rhea" id="RHEA-COMP:9863"/>
        <dbReference type="Rhea" id="RHEA-COMP:11604"/>
        <dbReference type="ChEBI" id="CHEBI:15378"/>
        <dbReference type="ChEBI" id="CHEBI:29999"/>
        <dbReference type="ChEBI" id="CHEBI:30616"/>
        <dbReference type="ChEBI" id="CHEBI:83421"/>
        <dbReference type="ChEBI" id="CHEBI:456216"/>
        <dbReference type="EC" id="2.7.11.1"/>
    </reaction>
</comment>
<dbReference type="InterPro" id="IPR051931">
    <property type="entry name" value="PAK3-like"/>
</dbReference>
<comment type="subcellular location">
    <subcellularLocation>
        <location evidence="1">Cytoplasm</location>
    </subcellularLocation>
</comment>
<feature type="domain" description="CRIB" evidence="14">
    <location>
        <begin position="62"/>
        <end position="75"/>
    </location>
</feature>
<evidence type="ECO:0000256" key="11">
    <source>
        <dbReference type="ARBA" id="ARBA00048679"/>
    </source>
</evidence>
<evidence type="ECO:0000256" key="12">
    <source>
        <dbReference type="PROSITE-ProRule" id="PRU10141"/>
    </source>
</evidence>
<dbReference type="InterPro" id="IPR036936">
    <property type="entry name" value="CRIB_dom_sf"/>
</dbReference>
<dbReference type="EMBL" id="BMAW01099999">
    <property type="protein sequence ID" value="GFS92959.1"/>
    <property type="molecule type" value="Genomic_DNA"/>
</dbReference>
<keyword evidence="16" id="KW-1185">Reference proteome</keyword>
<name>A0A8X6TAF6_NEPPI</name>
<evidence type="ECO:0000259" key="14">
    <source>
        <dbReference type="PROSITE" id="PS50108"/>
    </source>
</evidence>
<evidence type="ECO:0000256" key="9">
    <source>
        <dbReference type="ARBA" id="ARBA00022840"/>
    </source>
</evidence>
<evidence type="ECO:0000256" key="6">
    <source>
        <dbReference type="ARBA" id="ARBA00022679"/>
    </source>
</evidence>
<keyword evidence="7 12" id="KW-0547">Nucleotide-binding</keyword>
<evidence type="ECO:0000256" key="3">
    <source>
        <dbReference type="ARBA" id="ARBA00012513"/>
    </source>
</evidence>
<dbReference type="FunFam" id="1.10.510.10:FF:000011">
    <property type="entry name" value="Non-specific serine/threonine protein kinase"/>
    <property type="match status" value="1"/>
</dbReference>
<dbReference type="InterPro" id="IPR000719">
    <property type="entry name" value="Prot_kinase_dom"/>
</dbReference>
<dbReference type="CDD" id="cd01093">
    <property type="entry name" value="CRIB_PAK_like"/>
    <property type="match status" value="1"/>
</dbReference>
<evidence type="ECO:0000259" key="13">
    <source>
        <dbReference type="PROSITE" id="PS50011"/>
    </source>
</evidence>
<dbReference type="Gene3D" id="3.30.200.20">
    <property type="entry name" value="Phosphorylase Kinase, domain 1"/>
    <property type="match status" value="1"/>
</dbReference>
<dbReference type="Gene3D" id="1.10.510.10">
    <property type="entry name" value="Transferase(Phosphotransferase) domain 1"/>
    <property type="match status" value="1"/>
</dbReference>
<reference evidence="15" key="1">
    <citation type="submission" date="2020-08" db="EMBL/GenBank/DDBJ databases">
        <title>Multicomponent nature underlies the extraordinary mechanical properties of spider dragline silk.</title>
        <authorList>
            <person name="Kono N."/>
            <person name="Nakamura H."/>
            <person name="Mori M."/>
            <person name="Yoshida Y."/>
            <person name="Ohtoshi R."/>
            <person name="Malay A.D."/>
            <person name="Moran D.A.P."/>
            <person name="Tomita M."/>
            <person name="Numata K."/>
            <person name="Arakawa K."/>
        </authorList>
    </citation>
    <scope>NUCLEOTIDE SEQUENCE</scope>
</reference>
<dbReference type="Proteomes" id="UP000887013">
    <property type="component" value="Unassembled WGS sequence"/>
</dbReference>
<dbReference type="PROSITE" id="PS50108">
    <property type="entry name" value="CRIB"/>
    <property type="match status" value="1"/>
</dbReference>
<evidence type="ECO:0000256" key="7">
    <source>
        <dbReference type="ARBA" id="ARBA00022741"/>
    </source>
</evidence>
<evidence type="ECO:0000256" key="4">
    <source>
        <dbReference type="ARBA" id="ARBA00022490"/>
    </source>
</evidence>
<accession>A0A8X6TAF6</accession>
<dbReference type="Pfam" id="PF00786">
    <property type="entry name" value="PBD"/>
    <property type="match status" value="1"/>
</dbReference>
<dbReference type="OrthoDB" id="1022360at2759"/>
<dbReference type="InterPro" id="IPR000095">
    <property type="entry name" value="CRIB_dom"/>
</dbReference>
<dbReference type="InterPro" id="IPR033923">
    <property type="entry name" value="PAK_BD"/>
</dbReference>
<dbReference type="PANTHER" id="PTHR45832:SF22">
    <property type="entry name" value="SERINE_THREONINE-PROTEIN KINASE SAMKA-RELATED"/>
    <property type="match status" value="1"/>
</dbReference>
<dbReference type="PROSITE" id="PS00108">
    <property type="entry name" value="PROTEIN_KINASE_ST"/>
    <property type="match status" value="1"/>
</dbReference>
<gene>
    <name evidence="15" type="primary">PAK1</name>
    <name evidence="15" type="ORF">NPIL_472011</name>
</gene>
<comment type="similarity">
    <text evidence="2">Belongs to the protein kinase superfamily. STE Ser/Thr protein kinase family. STE20 subfamily.</text>
</comment>
<evidence type="ECO:0000313" key="16">
    <source>
        <dbReference type="Proteomes" id="UP000887013"/>
    </source>
</evidence>